<dbReference type="PROSITE" id="PS00137">
    <property type="entry name" value="SUBTILASE_HIS"/>
    <property type="match status" value="1"/>
</dbReference>
<gene>
    <name evidence="10" type="ORF">LOD99_9288</name>
</gene>
<evidence type="ECO:0000256" key="2">
    <source>
        <dbReference type="ARBA" id="ARBA00022670"/>
    </source>
</evidence>
<dbReference type="Pfam" id="PF00082">
    <property type="entry name" value="Peptidase_S8"/>
    <property type="match status" value="1"/>
</dbReference>
<dbReference type="InterPro" id="IPR023828">
    <property type="entry name" value="Peptidase_S8_Ser-AS"/>
</dbReference>
<dbReference type="InterPro" id="IPR036852">
    <property type="entry name" value="Peptidase_S8/S53_dom_sf"/>
</dbReference>
<evidence type="ECO:0000256" key="5">
    <source>
        <dbReference type="PIRSR" id="PIRSR615500-1"/>
    </source>
</evidence>
<dbReference type="CDD" id="cd04077">
    <property type="entry name" value="Peptidases_S8_PCSK9_ProteinaseK_like"/>
    <property type="match status" value="1"/>
</dbReference>
<keyword evidence="2 6" id="KW-0645">Protease</keyword>
<comment type="similarity">
    <text evidence="1 6 7">Belongs to the peptidase S8 family.</text>
</comment>
<evidence type="ECO:0000256" key="8">
    <source>
        <dbReference type="SAM" id="SignalP"/>
    </source>
</evidence>
<name>A0AAV7JCA5_9METZ</name>
<evidence type="ECO:0000256" key="4">
    <source>
        <dbReference type="ARBA" id="ARBA00022825"/>
    </source>
</evidence>
<dbReference type="GO" id="GO:0006508">
    <property type="term" value="P:proteolysis"/>
    <property type="evidence" value="ECO:0007669"/>
    <property type="project" value="UniProtKB-KW"/>
</dbReference>
<feature type="domain" description="Peptidase S8/S53" evidence="9">
    <location>
        <begin position="149"/>
        <end position="397"/>
    </location>
</feature>
<keyword evidence="11" id="KW-1185">Reference proteome</keyword>
<keyword evidence="4 6" id="KW-0720">Serine protease</keyword>
<evidence type="ECO:0000259" key="9">
    <source>
        <dbReference type="Pfam" id="PF00082"/>
    </source>
</evidence>
<accession>A0AAV7JCA5</accession>
<dbReference type="GO" id="GO:0005615">
    <property type="term" value="C:extracellular space"/>
    <property type="evidence" value="ECO:0007669"/>
    <property type="project" value="TreeGrafter"/>
</dbReference>
<dbReference type="InterPro" id="IPR050131">
    <property type="entry name" value="Peptidase_S8_subtilisin-like"/>
</dbReference>
<dbReference type="PROSITE" id="PS51892">
    <property type="entry name" value="SUBTILASE"/>
    <property type="match status" value="1"/>
</dbReference>
<evidence type="ECO:0000313" key="10">
    <source>
        <dbReference type="EMBL" id="KAI6646336.1"/>
    </source>
</evidence>
<dbReference type="FunFam" id="3.40.50.200:FF:000016">
    <property type="entry name" value="Proprotein convertase subtilisin/kexin type 9"/>
    <property type="match status" value="1"/>
</dbReference>
<dbReference type="GO" id="GO:0004252">
    <property type="term" value="F:serine-type endopeptidase activity"/>
    <property type="evidence" value="ECO:0007669"/>
    <property type="project" value="UniProtKB-UniRule"/>
</dbReference>
<comment type="caution">
    <text evidence="10">The sequence shown here is derived from an EMBL/GenBank/DDBJ whole genome shotgun (WGS) entry which is preliminary data.</text>
</comment>
<evidence type="ECO:0000256" key="7">
    <source>
        <dbReference type="RuleBase" id="RU003355"/>
    </source>
</evidence>
<dbReference type="PANTHER" id="PTHR43806">
    <property type="entry name" value="PEPTIDASE S8"/>
    <property type="match status" value="1"/>
</dbReference>
<evidence type="ECO:0000256" key="1">
    <source>
        <dbReference type="ARBA" id="ARBA00011073"/>
    </source>
</evidence>
<organism evidence="10 11">
    <name type="scientific">Oopsacas minuta</name>
    <dbReference type="NCBI Taxonomy" id="111878"/>
    <lineage>
        <taxon>Eukaryota</taxon>
        <taxon>Metazoa</taxon>
        <taxon>Porifera</taxon>
        <taxon>Hexactinellida</taxon>
        <taxon>Hexasterophora</taxon>
        <taxon>Lyssacinosida</taxon>
        <taxon>Leucopsacidae</taxon>
        <taxon>Oopsacas</taxon>
    </lineage>
</organism>
<evidence type="ECO:0000256" key="3">
    <source>
        <dbReference type="ARBA" id="ARBA00022801"/>
    </source>
</evidence>
<feature type="active site" description="Charge relay system" evidence="5 6">
    <location>
        <position position="196"/>
    </location>
</feature>
<dbReference type="SUPFAM" id="SSF52743">
    <property type="entry name" value="Subtilisin-like"/>
    <property type="match status" value="1"/>
</dbReference>
<dbReference type="InterPro" id="IPR022398">
    <property type="entry name" value="Peptidase_S8_His-AS"/>
</dbReference>
<dbReference type="InterPro" id="IPR000209">
    <property type="entry name" value="Peptidase_S8/S53_dom"/>
</dbReference>
<dbReference type="InterPro" id="IPR023827">
    <property type="entry name" value="Peptidase_S8_Asp-AS"/>
</dbReference>
<proteinExistence type="inferred from homology"/>
<dbReference type="InterPro" id="IPR037045">
    <property type="entry name" value="S8pro/Inhibitor_I9_sf"/>
</dbReference>
<feature type="chain" id="PRO_5043877083" evidence="8">
    <location>
        <begin position="17"/>
        <end position="422"/>
    </location>
</feature>
<reference evidence="10 11" key="1">
    <citation type="journal article" date="2023" name="BMC Biol.">
        <title>The compact genome of the sponge Oopsacas minuta (Hexactinellida) is lacking key metazoan core genes.</title>
        <authorList>
            <person name="Santini S."/>
            <person name="Schenkelaars Q."/>
            <person name="Jourda C."/>
            <person name="Duchesne M."/>
            <person name="Belahbib H."/>
            <person name="Rocher C."/>
            <person name="Selva M."/>
            <person name="Riesgo A."/>
            <person name="Vervoort M."/>
            <person name="Leys S.P."/>
            <person name="Kodjabachian L."/>
            <person name="Le Bivic A."/>
            <person name="Borchiellini C."/>
            <person name="Claverie J.M."/>
            <person name="Renard E."/>
        </authorList>
    </citation>
    <scope>NUCLEOTIDE SEQUENCE [LARGE SCALE GENOMIC DNA]</scope>
    <source>
        <strain evidence="10">SPO-2</strain>
    </source>
</reference>
<keyword evidence="3 6" id="KW-0378">Hydrolase</keyword>
<dbReference type="AlphaFoldDB" id="A0AAV7JCA5"/>
<dbReference type="PANTHER" id="PTHR43806:SF11">
    <property type="entry name" value="CEREVISIN-RELATED"/>
    <property type="match status" value="1"/>
</dbReference>
<protein>
    <submittedName>
        <fullName evidence="10">Cuticle-degrading serine protease isoform X2</fullName>
    </submittedName>
</protein>
<evidence type="ECO:0000313" key="11">
    <source>
        <dbReference type="Proteomes" id="UP001165289"/>
    </source>
</evidence>
<sequence>MLKIFVCLLLFTIVTARSLRNNNKYIIVLRDGCGEGDMKYVMNEIQLYEGKQTEDLEMKCSKIIFPFITAVLSDNTVHKVSLLPVVDYIEKDQRVHMSPMENTTTSKGPTFAGPTDGLQLSTDRYNLDIINKPTDGCRNNEYDPPNDGTGADIYIIDTGINYDHADFKDSHGVTRAKYGGYDPIIPSKDGADCNGHGSHCAGIAGGITSGVAKNANLYSIRVLDCSGSGWTSEIIGGLDHVAGRHEERHQDADFVASIASMSLGGGYSNAFNKAVNDVVGKGVFVVSASGNDGLDACNSSPGSATDSINVGASSEPIPGCENPIAYFSNWGTCVDIIAPGVDIMSVDFSNNNDFTKFSGTSMACPHVAGAVALLLKNDKTLTPAEVKEMISNGADDVDRSAMTPHIRNQSTSKRLYVPTNYS</sequence>
<dbReference type="Proteomes" id="UP001165289">
    <property type="component" value="Unassembled WGS sequence"/>
</dbReference>
<dbReference type="PRINTS" id="PR00723">
    <property type="entry name" value="SUBTILISIN"/>
</dbReference>
<feature type="signal peptide" evidence="8">
    <location>
        <begin position="1"/>
        <end position="16"/>
    </location>
</feature>
<feature type="active site" description="Charge relay system" evidence="5 6">
    <location>
        <position position="157"/>
    </location>
</feature>
<feature type="active site" description="Charge relay system" evidence="5 6">
    <location>
        <position position="361"/>
    </location>
</feature>
<dbReference type="Gene3D" id="3.40.50.200">
    <property type="entry name" value="Peptidase S8/S53 domain"/>
    <property type="match status" value="1"/>
</dbReference>
<dbReference type="PROSITE" id="PS00138">
    <property type="entry name" value="SUBTILASE_SER"/>
    <property type="match status" value="1"/>
</dbReference>
<dbReference type="PROSITE" id="PS00136">
    <property type="entry name" value="SUBTILASE_ASP"/>
    <property type="match status" value="1"/>
</dbReference>
<dbReference type="EMBL" id="JAKMXF010000356">
    <property type="protein sequence ID" value="KAI6646336.1"/>
    <property type="molecule type" value="Genomic_DNA"/>
</dbReference>
<dbReference type="InterPro" id="IPR034193">
    <property type="entry name" value="PCSK9_ProteinaseK-like"/>
</dbReference>
<evidence type="ECO:0000256" key="6">
    <source>
        <dbReference type="PROSITE-ProRule" id="PRU01240"/>
    </source>
</evidence>
<keyword evidence="8" id="KW-0732">Signal</keyword>
<dbReference type="InterPro" id="IPR015500">
    <property type="entry name" value="Peptidase_S8_subtilisin-rel"/>
</dbReference>
<dbReference type="Gene3D" id="3.30.70.80">
    <property type="entry name" value="Peptidase S8 propeptide/proteinase inhibitor I9"/>
    <property type="match status" value="1"/>
</dbReference>